<protein>
    <submittedName>
        <fullName evidence="2">Helix-turn-helix domain-containing protein</fullName>
    </submittedName>
</protein>
<dbReference type="SUPFAM" id="SSF46785">
    <property type="entry name" value="Winged helix' DNA-binding domain"/>
    <property type="match status" value="1"/>
</dbReference>
<accession>A0A8J7RPG8</accession>
<organism evidence="2 3">
    <name type="scientific">Tianweitania sediminis</name>
    <dbReference type="NCBI Taxonomy" id="1502156"/>
    <lineage>
        <taxon>Bacteria</taxon>
        <taxon>Pseudomonadati</taxon>
        <taxon>Pseudomonadota</taxon>
        <taxon>Alphaproteobacteria</taxon>
        <taxon>Hyphomicrobiales</taxon>
        <taxon>Phyllobacteriaceae</taxon>
        <taxon>Tianweitania</taxon>
    </lineage>
</organism>
<dbReference type="InterPro" id="IPR036388">
    <property type="entry name" value="WH-like_DNA-bd_sf"/>
</dbReference>
<dbReference type="InterPro" id="IPR013196">
    <property type="entry name" value="HTH_11"/>
</dbReference>
<proteinExistence type="predicted"/>
<sequence length="78" mass="8587">MTEKTIALSVSTAAPEQKTNQTLEILRSSFIVRGADLAARLSTTTRTVNRHVNRLRKLGYRIDGAAGLGYCLRGDRQP</sequence>
<keyword evidence="3" id="KW-1185">Reference proteome</keyword>
<reference evidence="2" key="1">
    <citation type="submission" date="2021-03" db="EMBL/GenBank/DDBJ databases">
        <title>Genome sequencing and assembly of Tianweitania sediminis.</title>
        <authorList>
            <person name="Chhetri G."/>
        </authorList>
    </citation>
    <scope>NUCLEOTIDE SEQUENCE</scope>
    <source>
        <strain evidence="2">Z8</strain>
    </source>
</reference>
<name>A0A8J7RPG8_9HYPH</name>
<evidence type="ECO:0000313" key="3">
    <source>
        <dbReference type="Proteomes" id="UP000666240"/>
    </source>
</evidence>
<feature type="domain" description="Helix-turn-helix type 11" evidence="1">
    <location>
        <begin position="20"/>
        <end position="70"/>
    </location>
</feature>
<gene>
    <name evidence="2" type="ORF">J5Y06_13215</name>
</gene>
<dbReference type="RefSeq" id="WP_209335655.1">
    <property type="nucleotide sequence ID" value="NZ_JAGIYY010000004.1"/>
</dbReference>
<dbReference type="EMBL" id="JAGIYY010000004">
    <property type="protein sequence ID" value="MBP0439614.1"/>
    <property type="molecule type" value="Genomic_DNA"/>
</dbReference>
<dbReference type="AlphaFoldDB" id="A0A8J7RPG8"/>
<evidence type="ECO:0000259" key="1">
    <source>
        <dbReference type="Pfam" id="PF08279"/>
    </source>
</evidence>
<dbReference type="Pfam" id="PF08279">
    <property type="entry name" value="HTH_11"/>
    <property type="match status" value="1"/>
</dbReference>
<evidence type="ECO:0000313" key="2">
    <source>
        <dbReference type="EMBL" id="MBP0439614.1"/>
    </source>
</evidence>
<dbReference type="Proteomes" id="UP000666240">
    <property type="component" value="Unassembled WGS sequence"/>
</dbReference>
<dbReference type="InterPro" id="IPR036390">
    <property type="entry name" value="WH_DNA-bd_sf"/>
</dbReference>
<dbReference type="Gene3D" id="1.10.10.10">
    <property type="entry name" value="Winged helix-like DNA-binding domain superfamily/Winged helix DNA-binding domain"/>
    <property type="match status" value="1"/>
</dbReference>
<comment type="caution">
    <text evidence="2">The sequence shown here is derived from an EMBL/GenBank/DDBJ whole genome shotgun (WGS) entry which is preliminary data.</text>
</comment>